<dbReference type="Proteomes" id="UP000824998">
    <property type="component" value="Unassembled WGS sequence"/>
</dbReference>
<feature type="compositionally biased region" description="Polar residues" evidence="1">
    <location>
        <begin position="407"/>
        <end position="417"/>
    </location>
</feature>
<evidence type="ECO:0000313" key="2">
    <source>
        <dbReference type="EMBL" id="KAG9235312.1"/>
    </source>
</evidence>
<feature type="compositionally biased region" description="Low complexity" evidence="1">
    <location>
        <begin position="272"/>
        <end position="288"/>
    </location>
</feature>
<sequence length="496" mass="54042">MMDTYQGHVRTPADAIKLFEACRLGLLPRVQRRLSEKERQTIKSGSVFVWDEREAGMRRWTDGKSWSASRVSGSFLTYREMEGKRGGGSFAQAPVRRTGGKTPESGRGSDEDQEMDGEGPDGYRYKLDGLMKQSFSITTSTGQHLHLISYYSRPHPNVPEIAQPTTDPALRHIVPVKGMYPESTVHESQGPAVTRAPMQQSPYMQPPPPQHLQVSPGHRGQPYPYQVSPGYAWPPSPMSTPPFPQYQGPMYNSALPGPPGSAHTSPYQQHSPHGMPQHPMSQPQHQQPTAFDRPPHISDPSLPPPQLRGIGMSSATAAQPQVHPQYARNPSPGMSQVVLVAQQAQIAQGALQAARMIDPRLTGEQPLPPVQIHGEARPSTPPQAKSTSPAHTPNSTHARPVSRESSPKVSGASGVNGTSQAQIIPSISALVHSTNSVSVMSDNKSNSSRSGSKSPRQEAASREAEVEKPKDIPHGKLNILGEDQRAKRVLDRKFCI</sequence>
<feature type="region of interest" description="Disordered" evidence="1">
    <location>
        <begin position="83"/>
        <end position="124"/>
    </location>
</feature>
<feature type="compositionally biased region" description="Polar residues" evidence="1">
    <location>
        <begin position="382"/>
        <end position="400"/>
    </location>
</feature>
<reference evidence="2" key="1">
    <citation type="journal article" date="2021" name="IMA Fungus">
        <title>Genomic characterization of three marine fungi, including Emericellopsis atlantica sp. nov. with signatures of a generalist lifestyle and marine biomass degradation.</title>
        <authorList>
            <person name="Hagestad O.C."/>
            <person name="Hou L."/>
            <person name="Andersen J.H."/>
            <person name="Hansen E.H."/>
            <person name="Altermark B."/>
            <person name="Li C."/>
            <person name="Kuhnert E."/>
            <person name="Cox R.J."/>
            <person name="Crous P.W."/>
            <person name="Spatafora J.W."/>
            <person name="Lail K."/>
            <person name="Amirebrahimi M."/>
            <person name="Lipzen A."/>
            <person name="Pangilinan J."/>
            <person name="Andreopoulos W."/>
            <person name="Hayes R.D."/>
            <person name="Ng V."/>
            <person name="Grigoriev I.V."/>
            <person name="Jackson S.A."/>
            <person name="Sutton T.D.S."/>
            <person name="Dobson A.D.W."/>
            <person name="Rama T."/>
        </authorList>
    </citation>
    <scope>NUCLEOTIDE SEQUENCE</scope>
    <source>
        <strain evidence="2">TRa018bII</strain>
    </source>
</reference>
<organism evidence="2 3">
    <name type="scientific">Amylocarpus encephaloides</name>
    <dbReference type="NCBI Taxonomy" id="45428"/>
    <lineage>
        <taxon>Eukaryota</taxon>
        <taxon>Fungi</taxon>
        <taxon>Dikarya</taxon>
        <taxon>Ascomycota</taxon>
        <taxon>Pezizomycotina</taxon>
        <taxon>Leotiomycetes</taxon>
        <taxon>Helotiales</taxon>
        <taxon>Helotiales incertae sedis</taxon>
        <taxon>Amylocarpus</taxon>
    </lineage>
</organism>
<dbReference type="OrthoDB" id="5572844at2759"/>
<feature type="compositionally biased region" description="Low complexity" evidence="1">
    <location>
        <begin position="435"/>
        <end position="454"/>
    </location>
</feature>
<evidence type="ECO:0000313" key="3">
    <source>
        <dbReference type="Proteomes" id="UP000824998"/>
    </source>
</evidence>
<comment type="caution">
    <text evidence="2">The sequence shown here is derived from an EMBL/GenBank/DDBJ whole genome shotgun (WGS) entry which is preliminary data.</text>
</comment>
<keyword evidence="3" id="KW-1185">Reference proteome</keyword>
<dbReference type="EMBL" id="MU251435">
    <property type="protein sequence ID" value="KAG9235312.1"/>
    <property type="molecule type" value="Genomic_DNA"/>
</dbReference>
<dbReference type="InterPro" id="IPR018608">
    <property type="entry name" value="Gti1/Pac2"/>
</dbReference>
<feature type="region of interest" description="Disordered" evidence="1">
    <location>
        <begin position="197"/>
        <end position="330"/>
    </location>
</feature>
<accession>A0A9P7YKP1</accession>
<evidence type="ECO:0000256" key="1">
    <source>
        <dbReference type="SAM" id="MobiDB-lite"/>
    </source>
</evidence>
<dbReference type="PANTHER" id="PTHR28027">
    <property type="entry name" value="TRANSCRIPTIONAL REGULATOR MIT1"/>
    <property type="match status" value="1"/>
</dbReference>
<feature type="compositionally biased region" description="Polar residues" evidence="1">
    <location>
        <begin position="262"/>
        <end position="271"/>
    </location>
</feature>
<name>A0A9P7YKP1_9HELO</name>
<feature type="compositionally biased region" description="Pro residues" evidence="1">
    <location>
        <begin position="232"/>
        <end position="244"/>
    </location>
</feature>
<feature type="region of interest" description="Disordered" evidence="1">
    <location>
        <begin position="435"/>
        <end position="479"/>
    </location>
</feature>
<proteinExistence type="predicted"/>
<feature type="compositionally biased region" description="Basic and acidic residues" evidence="1">
    <location>
        <begin position="455"/>
        <end position="474"/>
    </location>
</feature>
<protein>
    <submittedName>
        <fullName evidence="2">Gti1/Pac2 family-domain-containing protein</fullName>
    </submittedName>
</protein>
<dbReference type="PANTHER" id="PTHR28027:SF1">
    <property type="entry name" value="CAMP INDEPENDENT REGULATORY PROTEIN (AFU_ORTHOLOGUE AFUA_3G09640)"/>
    <property type="match status" value="1"/>
</dbReference>
<feature type="region of interest" description="Disordered" evidence="1">
    <location>
        <begin position="361"/>
        <end position="417"/>
    </location>
</feature>
<gene>
    <name evidence="2" type="ORF">BJ875DRAFT_276728</name>
</gene>
<dbReference type="AlphaFoldDB" id="A0A9P7YKP1"/>
<dbReference type="Pfam" id="PF09729">
    <property type="entry name" value="Gti1_Pac2"/>
    <property type="match status" value="1"/>
</dbReference>
<dbReference type="GO" id="GO:0003677">
    <property type="term" value="F:DNA binding"/>
    <property type="evidence" value="ECO:0007669"/>
    <property type="project" value="TreeGrafter"/>
</dbReference>